<gene>
    <name evidence="2" type="ORF">IPJ38_16925</name>
</gene>
<dbReference type="Proteomes" id="UP000739411">
    <property type="component" value="Unassembled WGS sequence"/>
</dbReference>
<dbReference type="Gene3D" id="1.10.10.10">
    <property type="entry name" value="Winged helix-like DNA-binding domain superfamily/Winged helix DNA-binding domain"/>
    <property type="match status" value="1"/>
</dbReference>
<proteinExistence type="predicted"/>
<comment type="caution">
    <text evidence="2">The sequence shown here is derived from an EMBL/GenBank/DDBJ whole genome shotgun (WGS) entry which is preliminary data.</text>
</comment>
<dbReference type="InterPro" id="IPR016032">
    <property type="entry name" value="Sig_transdc_resp-reg_C-effctor"/>
</dbReference>
<evidence type="ECO:0000313" key="3">
    <source>
        <dbReference type="Proteomes" id="UP000739411"/>
    </source>
</evidence>
<dbReference type="AlphaFoldDB" id="A0A935K020"/>
<evidence type="ECO:0000259" key="1">
    <source>
        <dbReference type="SMART" id="SM00421"/>
    </source>
</evidence>
<dbReference type="EMBL" id="JADJMS010000046">
    <property type="protein sequence ID" value="MBK7416515.1"/>
    <property type="molecule type" value="Genomic_DNA"/>
</dbReference>
<dbReference type="GO" id="GO:0003677">
    <property type="term" value="F:DNA binding"/>
    <property type="evidence" value="ECO:0007669"/>
    <property type="project" value="InterPro"/>
</dbReference>
<dbReference type="SMART" id="SM00421">
    <property type="entry name" value="HTH_LUXR"/>
    <property type="match status" value="1"/>
</dbReference>
<accession>A0A935K020</accession>
<feature type="domain" description="HTH luxR-type" evidence="1">
    <location>
        <begin position="174"/>
        <end position="231"/>
    </location>
</feature>
<evidence type="ECO:0000313" key="2">
    <source>
        <dbReference type="EMBL" id="MBK7416515.1"/>
    </source>
</evidence>
<protein>
    <recommendedName>
        <fullName evidence="1">HTH luxR-type domain-containing protein</fullName>
    </recommendedName>
</protein>
<organism evidence="2 3">
    <name type="scientific">Candidatus Dechloromonas phosphorivorans</name>
    <dbReference type="NCBI Taxonomy" id="2899244"/>
    <lineage>
        <taxon>Bacteria</taxon>
        <taxon>Pseudomonadati</taxon>
        <taxon>Pseudomonadota</taxon>
        <taxon>Betaproteobacteria</taxon>
        <taxon>Rhodocyclales</taxon>
        <taxon>Azonexaceae</taxon>
        <taxon>Dechloromonas</taxon>
    </lineage>
</organism>
<dbReference type="InterPro" id="IPR000792">
    <property type="entry name" value="Tscrpt_reg_LuxR_C"/>
</dbReference>
<name>A0A935K020_9RHOO</name>
<dbReference type="SUPFAM" id="SSF46894">
    <property type="entry name" value="C-terminal effector domain of the bipartite response regulators"/>
    <property type="match status" value="1"/>
</dbReference>
<sequence>MAPPDGTLHVVGVQRFHGSEPFSVGQGRELDRFIHHWRIGNAIPPTEGLAARPANSRRSCDIASQINIPLAVVNTALVVAWANNAAHENRGSAWVALFEKPSGGASQITLRRRLQELVGTSLRQRSATEALIATSDDTWFASATPVVGKPNLALLRLTAMHHLTPGIRSRLEHLYGLTRAEAELTVLLAQGESLEAIAATRTVKFDTVRTQLRTVYKKTGTHRQGELVCLAGVLGNG</sequence>
<dbReference type="GO" id="GO:0006355">
    <property type="term" value="P:regulation of DNA-templated transcription"/>
    <property type="evidence" value="ECO:0007669"/>
    <property type="project" value="InterPro"/>
</dbReference>
<reference evidence="2 3" key="1">
    <citation type="submission" date="2020-10" db="EMBL/GenBank/DDBJ databases">
        <title>Connecting structure to function with the recovery of over 1000 high-quality activated sludge metagenome-assembled genomes encoding full-length rRNA genes using long-read sequencing.</title>
        <authorList>
            <person name="Singleton C.M."/>
            <person name="Petriglieri F."/>
            <person name="Kristensen J.M."/>
            <person name="Kirkegaard R.H."/>
            <person name="Michaelsen T.Y."/>
            <person name="Andersen M.H."/>
            <person name="Karst S.M."/>
            <person name="Dueholm M.S."/>
            <person name="Nielsen P.H."/>
            <person name="Albertsen M."/>
        </authorList>
    </citation>
    <scope>NUCLEOTIDE SEQUENCE [LARGE SCALE GENOMIC DNA]</scope>
    <source>
        <strain evidence="2">EsbW_18-Q3-R4-48_BATAC.463</strain>
    </source>
</reference>
<dbReference type="InterPro" id="IPR036388">
    <property type="entry name" value="WH-like_DNA-bd_sf"/>
</dbReference>